<proteinExistence type="predicted"/>
<keyword evidence="3" id="KW-1185">Reference proteome</keyword>
<reference evidence="2" key="1">
    <citation type="submission" date="2021-07" db="EMBL/GenBank/DDBJ databases">
        <title>Shewanella sp. YLB-07 whole genome sequence.</title>
        <authorList>
            <person name="Yu L."/>
        </authorList>
    </citation>
    <scope>NUCLEOTIDE SEQUENCE</scope>
    <source>
        <strain evidence="2">YLB-08</strain>
    </source>
</reference>
<evidence type="ECO:0000313" key="3">
    <source>
        <dbReference type="Proteomes" id="UP000316416"/>
    </source>
</evidence>
<protein>
    <recommendedName>
        <fullName evidence="4">Lipoprotein</fullName>
    </recommendedName>
</protein>
<dbReference type="EMBL" id="CP045503">
    <property type="protein sequence ID" value="QPG59555.1"/>
    <property type="molecule type" value="Genomic_DNA"/>
</dbReference>
<dbReference type="Proteomes" id="UP000316416">
    <property type="component" value="Chromosome"/>
</dbReference>
<evidence type="ECO:0000313" key="2">
    <source>
        <dbReference type="EMBL" id="QPG59555.1"/>
    </source>
</evidence>
<name>A0ABX6VA40_9GAMM</name>
<feature type="signal peptide" evidence="1">
    <location>
        <begin position="1"/>
        <end position="20"/>
    </location>
</feature>
<sequence>MLVKKLGLLLLSSSFLVACGGSDSDDTTLPDVLPPVTDPTVPAEYNHQIQGVVAYQGAIAGADVCVDLDMNQLCGAQEPTSSTDNDGFYQIDWVSTADTPSFYLLASWTDTSNSNPAQPKLLSSAFKAEKLKHIASASSASNTTTSSSKVTAVISNGDAQLISMSGHGGAINALTHLEFQRYEQMLAQGLSADEIQALRMQLSIILNALYAPLTGEAYQVTAERSASDEFLDTYFSHQHITALIGDRLMATLAIDEVMAASKASITYLALQSDVTISDYLANDPIDVRFLVNDTLIAQGFIVTPFDDKIMSDTDWQVLQTSLLSDNIHPHGFTLAPTHLNNFYSLEFGDSEQTLSGFISNSLLTGSVIDTGNAQTVATACWNEQLEKWINPERDDQDYAPVVAQYTNNTVNTHYQGTAVAINIQIEKHLTNTETWGAILNAQPQQFKLSELQWPEYIYRYHIEQADDVICRTESNTNVWDMPAHNSAERLTTADIARLFWDDFYPQDVVIDEDNQQLSVEYTSGETSSFEWALSTSPTGQPLLSIVEINLPVDLQGSAIFGEYLIEDTKLIEVELHQSSSFNDMNDYLLITYDGDTDNFSQRFLAHISSLLTTSQP</sequence>
<dbReference type="RefSeq" id="WP_142871350.1">
    <property type="nucleotide sequence ID" value="NZ_CP045503.2"/>
</dbReference>
<accession>A0ABX6VA40</accession>
<keyword evidence="1" id="KW-0732">Signal</keyword>
<evidence type="ECO:0000256" key="1">
    <source>
        <dbReference type="SAM" id="SignalP"/>
    </source>
</evidence>
<feature type="chain" id="PRO_5045108279" description="Lipoprotein" evidence="1">
    <location>
        <begin position="21"/>
        <end position="616"/>
    </location>
</feature>
<organism evidence="2 3">
    <name type="scientific">Shewanella eurypsychrophilus</name>
    <dbReference type="NCBI Taxonomy" id="2593656"/>
    <lineage>
        <taxon>Bacteria</taxon>
        <taxon>Pseudomonadati</taxon>
        <taxon>Pseudomonadota</taxon>
        <taxon>Gammaproteobacteria</taxon>
        <taxon>Alteromonadales</taxon>
        <taxon>Shewanellaceae</taxon>
        <taxon>Shewanella</taxon>
    </lineage>
</organism>
<dbReference type="PROSITE" id="PS51257">
    <property type="entry name" value="PROKAR_LIPOPROTEIN"/>
    <property type="match status" value="1"/>
</dbReference>
<evidence type="ECO:0008006" key="4">
    <source>
        <dbReference type="Google" id="ProtNLM"/>
    </source>
</evidence>
<gene>
    <name evidence="2" type="ORF">FM038_020850</name>
</gene>